<proteinExistence type="predicted"/>
<name>A0A0A9DH09_ARUDO</name>
<reference evidence="1" key="1">
    <citation type="submission" date="2014-09" db="EMBL/GenBank/DDBJ databases">
        <authorList>
            <person name="Magalhaes I.L.F."/>
            <person name="Oliveira U."/>
            <person name="Santos F.R."/>
            <person name="Vidigal T.H.D.A."/>
            <person name="Brescovit A.D."/>
            <person name="Santos A.J."/>
        </authorList>
    </citation>
    <scope>NUCLEOTIDE SEQUENCE</scope>
    <source>
        <tissue evidence="1">Shoot tissue taken approximately 20 cm above the soil surface</tissue>
    </source>
</reference>
<dbReference type="AlphaFoldDB" id="A0A0A9DH09"/>
<reference evidence="1" key="2">
    <citation type="journal article" date="2015" name="Data Brief">
        <title>Shoot transcriptome of the giant reed, Arundo donax.</title>
        <authorList>
            <person name="Barrero R.A."/>
            <person name="Guerrero F.D."/>
            <person name="Moolhuijzen P."/>
            <person name="Goolsby J.A."/>
            <person name="Tidwell J."/>
            <person name="Bellgard S.E."/>
            <person name="Bellgard M.I."/>
        </authorList>
    </citation>
    <scope>NUCLEOTIDE SEQUENCE</scope>
    <source>
        <tissue evidence="1">Shoot tissue taken approximately 20 cm above the soil surface</tissue>
    </source>
</reference>
<sequence length="62" mass="7096">MVFYRVICPSRKKFCNFCPFVPIHTMGINKHMLLLNSPGLFPYLWIQMVMPPLSALLANAAI</sequence>
<protein>
    <submittedName>
        <fullName evidence="1">Uncharacterized protein</fullName>
    </submittedName>
</protein>
<dbReference type="EMBL" id="GBRH01214843">
    <property type="protein sequence ID" value="JAD83052.1"/>
    <property type="molecule type" value="Transcribed_RNA"/>
</dbReference>
<evidence type="ECO:0000313" key="1">
    <source>
        <dbReference type="EMBL" id="JAD83052.1"/>
    </source>
</evidence>
<accession>A0A0A9DH09</accession>
<organism evidence="1">
    <name type="scientific">Arundo donax</name>
    <name type="common">Giant reed</name>
    <name type="synonym">Donax arundinaceus</name>
    <dbReference type="NCBI Taxonomy" id="35708"/>
    <lineage>
        <taxon>Eukaryota</taxon>
        <taxon>Viridiplantae</taxon>
        <taxon>Streptophyta</taxon>
        <taxon>Embryophyta</taxon>
        <taxon>Tracheophyta</taxon>
        <taxon>Spermatophyta</taxon>
        <taxon>Magnoliopsida</taxon>
        <taxon>Liliopsida</taxon>
        <taxon>Poales</taxon>
        <taxon>Poaceae</taxon>
        <taxon>PACMAD clade</taxon>
        <taxon>Arundinoideae</taxon>
        <taxon>Arundineae</taxon>
        <taxon>Arundo</taxon>
    </lineage>
</organism>